<dbReference type="AlphaFoldDB" id="A0A3N4JXY0"/>
<protein>
    <submittedName>
        <fullName evidence="1">Uncharacterized protein</fullName>
    </submittedName>
</protein>
<evidence type="ECO:0000313" key="2">
    <source>
        <dbReference type="Proteomes" id="UP000276215"/>
    </source>
</evidence>
<name>A0A3N4JXY0_9PEZI</name>
<dbReference type="EMBL" id="ML120364">
    <property type="protein sequence ID" value="RPB03206.1"/>
    <property type="molecule type" value="Genomic_DNA"/>
</dbReference>
<sequence length="73" mass="7863">MSGRVGGVDGIELACSGIRSIGYSIWNNTMVRIWIANNGLKFDISAWQVHNCFSRLIRGLSHHGVTSAAGVGF</sequence>
<proteinExistence type="predicted"/>
<gene>
    <name evidence="1" type="ORF">L873DRAFT_1801351</name>
</gene>
<accession>A0A3N4JXY0</accession>
<reference evidence="1 2" key="1">
    <citation type="journal article" date="2018" name="Nat. Ecol. Evol.">
        <title>Pezizomycetes genomes reveal the molecular basis of ectomycorrhizal truffle lifestyle.</title>
        <authorList>
            <person name="Murat C."/>
            <person name="Payen T."/>
            <person name="Noel B."/>
            <person name="Kuo A."/>
            <person name="Morin E."/>
            <person name="Chen J."/>
            <person name="Kohler A."/>
            <person name="Krizsan K."/>
            <person name="Balestrini R."/>
            <person name="Da Silva C."/>
            <person name="Montanini B."/>
            <person name="Hainaut M."/>
            <person name="Levati E."/>
            <person name="Barry K.W."/>
            <person name="Belfiori B."/>
            <person name="Cichocki N."/>
            <person name="Clum A."/>
            <person name="Dockter R.B."/>
            <person name="Fauchery L."/>
            <person name="Guy J."/>
            <person name="Iotti M."/>
            <person name="Le Tacon F."/>
            <person name="Lindquist E.A."/>
            <person name="Lipzen A."/>
            <person name="Malagnac F."/>
            <person name="Mello A."/>
            <person name="Molinier V."/>
            <person name="Miyauchi S."/>
            <person name="Poulain J."/>
            <person name="Riccioni C."/>
            <person name="Rubini A."/>
            <person name="Sitrit Y."/>
            <person name="Splivallo R."/>
            <person name="Traeger S."/>
            <person name="Wang M."/>
            <person name="Zifcakova L."/>
            <person name="Wipf D."/>
            <person name="Zambonelli A."/>
            <person name="Paolocci F."/>
            <person name="Nowrousian M."/>
            <person name="Ottonello S."/>
            <person name="Baldrian P."/>
            <person name="Spatafora J.W."/>
            <person name="Henrissat B."/>
            <person name="Nagy L.G."/>
            <person name="Aury J.M."/>
            <person name="Wincker P."/>
            <person name="Grigoriev I.V."/>
            <person name="Bonfante P."/>
            <person name="Martin F.M."/>
        </authorList>
    </citation>
    <scope>NUCLEOTIDE SEQUENCE [LARGE SCALE GENOMIC DNA]</scope>
    <source>
        <strain evidence="1 2">120613-1</strain>
    </source>
</reference>
<evidence type="ECO:0000313" key="1">
    <source>
        <dbReference type="EMBL" id="RPB03206.1"/>
    </source>
</evidence>
<dbReference type="Proteomes" id="UP000276215">
    <property type="component" value="Unassembled WGS sequence"/>
</dbReference>
<feature type="non-terminal residue" evidence="1">
    <location>
        <position position="73"/>
    </location>
</feature>
<organism evidence="1 2">
    <name type="scientific">Choiromyces venosus 120613-1</name>
    <dbReference type="NCBI Taxonomy" id="1336337"/>
    <lineage>
        <taxon>Eukaryota</taxon>
        <taxon>Fungi</taxon>
        <taxon>Dikarya</taxon>
        <taxon>Ascomycota</taxon>
        <taxon>Pezizomycotina</taxon>
        <taxon>Pezizomycetes</taxon>
        <taxon>Pezizales</taxon>
        <taxon>Tuberaceae</taxon>
        <taxon>Choiromyces</taxon>
    </lineage>
</organism>
<keyword evidence="2" id="KW-1185">Reference proteome</keyword>